<dbReference type="Proteomes" id="UP000031443">
    <property type="component" value="Unassembled WGS sequence"/>
</dbReference>
<evidence type="ECO:0000313" key="1">
    <source>
        <dbReference type="EMBL" id="EMP34780.1"/>
    </source>
</evidence>
<dbReference type="AlphaFoldDB" id="M7BGP7"/>
<evidence type="ECO:0000313" key="2">
    <source>
        <dbReference type="Proteomes" id="UP000031443"/>
    </source>
</evidence>
<reference evidence="2" key="1">
    <citation type="journal article" date="2013" name="Nat. Genet.">
        <title>The draft genomes of soft-shell turtle and green sea turtle yield insights into the development and evolution of the turtle-specific body plan.</title>
        <authorList>
            <person name="Wang Z."/>
            <person name="Pascual-Anaya J."/>
            <person name="Zadissa A."/>
            <person name="Li W."/>
            <person name="Niimura Y."/>
            <person name="Huang Z."/>
            <person name="Li C."/>
            <person name="White S."/>
            <person name="Xiong Z."/>
            <person name="Fang D."/>
            <person name="Wang B."/>
            <person name="Ming Y."/>
            <person name="Chen Y."/>
            <person name="Zheng Y."/>
            <person name="Kuraku S."/>
            <person name="Pignatelli M."/>
            <person name="Herrero J."/>
            <person name="Beal K."/>
            <person name="Nozawa M."/>
            <person name="Li Q."/>
            <person name="Wang J."/>
            <person name="Zhang H."/>
            <person name="Yu L."/>
            <person name="Shigenobu S."/>
            <person name="Wang J."/>
            <person name="Liu J."/>
            <person name="Flicek P."/>
            <person name="Searle S."/>
            <person name="Wang J."/>
            <person name="Kuratani S."/>
            <person name="Yin Y."/>
            <person name="Aken B."/>
            <person name="Zhang G."/>
            <person name="Irie N."/>
        </authorList>
    </citation>
    <scope>NUCLEOTIDE SEQUENCE [LARGE SCALE GENOMIC DNA]</scope>
</reference>
<keyword evidence="2" id="KW-1185">Reference proteome</keyword>
<dbReference type="EMBL" id="KB531466">
    <property type="protein sequence ID" value="EMP34780.1"/>
    <property type="molecule type" value="Genomic_DNA"/>
</dbReference>
<accession>M7BGP7</accession>
<gene>
    <name evidence="1" type="ORF">UY3_08055</name>
</gene>
<protein>
    <submittedName>
        <fullName evidence="1">Uncharacterized protein</fullName>
    </submittedName>
</protein>
<proteinExistence type="predicted"/>
<name>M7BGP7_CHEMY</name>
<organism evidence="1 2">
    <name type="scientific">Chelonia mydas</name>
    <name type="common">Green sea-turtle</name>
    <name type="synonym">Chelonia agassizi</name>
    <dbReference type="NCBI Taxonomy" id="8469"/>
    <lineage>
        <taxon>Eukaryota</taxon>
        <taxon>Metazoa</taxon>
        <taxon>Chordata</taxon>
        <taxon>Craniata</taxon>
        <taxon>Vertebrata</taxon>
        <taxon>Euteleostomi</taxon>
        <taxon>Archelosauria</taxon>
        <taxon>Testudinata</taxon>
        <taxon>Testudines</taxon>
        <taxon>Cryptodira</taxon>
        <taxon>Durocryptodira</taxon>
        <taxon>Americhelydia</taxon>
        <taxon>Chelonioidea</taxon>
        <taxon>Cheloniidae</taxon>
        <taxon>Chelonia</taxon>
    </lineage>
</organism>
<sequence>MDGTALLGPVLGGTKNYTNLVPMVTSVKDLKFVQNICEIIPCEYELKYWESQIVTLFLNDDLRFQCKARLSTGVNQCFR</sequence>